<feature type="domain" description="FlgD/Vpr Ig-like" evidence="1">
    <location>
        <begin position="70"/>
        <end position="118"/>
    </location>
</feature>
<accession>A0A660SEC0</accession>
<protein>
    <recommendedName>
        <fullName evidence="1">FlgD/Vpr Ig-like domain-containing protein</fullName>
    </recommendedName>
</protein>
<reference evidence="2 3" key="1">
    <citation type="submission" date="2018-06" db="EMBL/GenBank/DDBJ databases">
        <title>Extensive metabolic versatility and redundancy in microbially diverse, dynamic hydrothermal sediments.</title>
        <authorList>
            <person name="Dombrowski N."/>
            <person name="Teske A."/>
            <person name="Baker B.J."/>
        </authorList>
    </citation>
    <scope>NUCLEOTIDE SEQUENCE [LARGE SCALE GENOMIC DNA]</scope>
    <source>
        <strain evidence="2">B36_G15</strain>
    </source>
</reference>
<dbReference type="InterPro" id="IPR025965">
    <property type="entry name" value="FlgD/Vpr_Ig-like"/>
</dbReference>
<dbReference type="InterPro" id="IPR026444">
    <property type="entry name" value="Secre_tail"/>
</dbReference>
<dbReference type="Proteomes" id="UP000268469">
    <property type="component" value="Unassembled WGS sequence"/>
</dbReference>
<organism evidence="2 3">
    <name type="scientific">candidate division WOR-3 bacterium</name>
    <dbReference type="NCBI Taxonomy" id="2052148"/>
    <lineage>
        <taxon>Bacteria</taxon>
        <taxon>Bacteria division WOR-3</taxon>
    </lineage>
</organism>
<evidence type="ECO:0000259" key="1">
    <source>
        <dbReference type="Pfam" id="PF13860"/>
    </source>
</evidence>
<proteinExistence type="predicted"/>
<sequence length="133" mass="15064">GDHSAYDPDIAVSKDWVYVVWADDRNLIRDLFFKRGYIGVGVEEGEEQRVSIKAFPTIFTDRVLLNGRGSGSLLVYDASGRRLVKLWEGEGAFSVTWDGKDRYGHRLPNGIYFIVLKGNQVRSKKVIKVTGRK</sequence>
<dbReference type="Gene3D" id="2.60.40.4070">
    <property type="match status" value="1"/>
</dbReference>
<dbReference type="NCBIfam" id="TIGR04183">
    <property type="entry name" value="Por_Secre_tail"/>
    <property type="match status" value="1"/>
</dbReference>
<evidence type="ECO:0000313" key="3">
    <source>
        <dbReference type="Proteomes" id="UP000268469"/>
    </source>
</evidence>
<name>A0A660SEC0_UNCW3</name>
<gene>
    <name evidence="2" type="ORF">DRP53_09390</name>
</gene>
<feature type="non-terminal residue" evidence="2">
    <location>
        <position position="1"/>
    </location>
</feature>
<evidence type="ECO:0000313" key="2">
    <source>
        <dbReference type="EMBL" id="RKX69027.1"/>
    </source>
</evidence>
<dbReference type="AlphaFoldDB" id="A0A660SEC0"/>
<comment type="caution">
    <text evidence="2">The sequence shown here is derived from an EMBL/GenBank/DDBJ whole genome shotgun (WGS) entry which is preliminary data.</text>
</comment>
<dbReference type="Pfam" id="PF13860">
    <property type="entry name" value="FlgD_ig"/>
    <property type="match status" value="1"/>
</dbReference>
<dbReference type="EMBL" id="QNBE01000111">
    <property type="protein sequence ID" value="RKX69027.1"/>
    <property type="molecule type" value="Genomic_DNA"/>
</dbReference>